<evidence type="ECO:0000313" key="8">
    <source>
        <dbReference type="EMBL" id="BBB89913.1"/>
    </source>
</evidence>
<organism evidence="8 9">
    <name type="scientific">Methylomusa anaerophila</name>
    <dbReference type="NCBI Taxonomy" id="1930071"/>
    <lineage>
        <taxon>Bacteria</taxon>
        <taxon>Bacillati</taxon>
        <taxon>Bacillota</taxon>
        <taxon>Negativicutes</taxon>
        <taxon>Selenomonadales</taxon>
        <taxon>Sporomusaceae</taxon>
        <taxon>Methylomusa</taxon>
    </lineage>
</organism>
<evidence type="ECO:0000259" key="7">
    <source>
        <dbReference type="PROSITE" id="PS51379"/>
    </source>
</evidence>
<dbReference type="PANTHER" id="PTHR32479:SF20">
    <property type="entry name" value="GLYCOLATE OXIDASE IRON-SULFUR SUBUNIT"/>
    <property type="match status" value="1"/>
</dbReference>
<dbReference type="RefSeq" id="WP_126306279.1">
    <property type="nucleotide sequence ID" value="NZ_AP018449.1"/>
</dbReference>
<dbReference type="InterPro" id="IPR017896">
    <property type="entry name" value="4Fe4S_Fe-S-bd"/>
</dbReference>
<dbReference type="PROSITE" id="PS51379">
    <property type="entry name" value="4FE4S_FER_2"/>
    <property type="match status" value="1"/>
</dbReference>
<dbReference type="EMBL" id="AP018449">
    <property type="protein sequence ID" value="BBB89913.1"/>
    <property type="molecule type" value="Genomic_DNA"/>
</dbReference>
<dbReference type="Gene3D" id="1.10.1060.10">
    <property type="entry name" value="Alpha-helical ferredoxin"/>
    <property type="match status" value="1"/>
</dbReference>
<gene>
    <name evidence="8" type="primary">lutA_1</name>
    <name evidence="8" type="ORF">MAMMFC1_00553</name>
</gene>
<dbReference type="GO" id="GO:0051539">
    <property type="term" value="F:4 iron, 4 sulfur cluster binding"/>
    <property type="evidence" value="ECO:0007669"/>
    <property type="project" value="UniProtKB-UniRule"/>
</dbReference>
<comment type="catalytic activity">
    <reaction evidence="6">
        <text>(R)-lactate + A = pyruvate + AH2</text>
        <dbReference type="Rhea" id="RHEA:15089"/>
        <dbReference type="ChEBI" id="CHEBI:13193"/>
        <dbReference type="ChEBI" id="CHEBI:15361"/>
        <dbReference type="ChEBI" id="CHEBI:16004"/>
        <dbReference type="ChEBI" id="CHEBI:17499"/>
    </reaction>
</comment>
<keyword evidence="1 6" id="KW-0004">4Fe-4S</keyword>
<name>A0A348AFR5_9FIRM</name>
<evidence type="ECO:0000256" key="2">
    <source>
        <dbReference type="ARBA" id="ARBA00022723"/>
    </source>
</evidence>
<dbReference type="Pfam" id="PF02754">
    <property type="entry name" value="CCG"/>
    <property type="match status" value="2"/>
</dbReference>
<dbReference type="GO" id="GO:0046872">
    <property type="term" value="F:metal ion binding"/>
    <property type="evidence" value="ECO:0007669"/>
    <property type="project" value="UniProtKB-UniRule"/>
</dbReference>
<dbReference type="PANTHER" id="PTHR32479">
    <property type="entry name" value="GLYCOLATE OXIDASE IRON-SULFUR SUBUNIT"/>
    <property type="match status" value="1"/>
</dbReference>
<dbReference type="InterPro" id="IPR009051">
    <property type="entry name" value="Helical_ferredxn"/>
</dbReference>
<dbReference type="InterPro" id="IPR004017">
    <property type="entry name" value="Cys_rich_dom"/>
</dbReference>
<evidence type="ECO:0000313" key="9">
    <source>
        <dbReference type="Proteomes" id="UP000276437"/>
    </source>
</evidence>
<dbReference type="OrthoDB" id="5241828at2"/>
<dbReference type="Pfam" id="PF13183">
    <property type="entry name" value="Fer4_8"/>
    <property type="match status" value="1"/>
</dbReference>
<sequence length="437" mass="48214">MKDMNDNKDVKAGQALLAEISDDLANCMKCGNCMEVCPIYKELQTEKSVARGKLALIEAVNNGNLDITAGFDQIMSMCLSCKACAVKCPCGVKADELIIRGRRAAVKARGLHPIKKAVFGFLKHRAVFDFALRLAGLFGPLSFKKLPRAMAVVARFPMPGLDKRRVMPPFAATPLRSMLPETVKVDNPKMRVGFFTGCTANYVYTDIGQAVVSVLKANNVEVVMPAMQHCCGTPVAMSGDHELAKLFAKHNIETFERYNLDYIVTACGSCTEAWKVEYPEMFHDDPAMLARVRKLADKTYEISQFLVDVVKFRKDNLGEVKAIVTMHDPCHMARGIKVTTQPREILKAIPGLKLVEMKEPARCCGAGGSFMMAHYEEACKINDRKIADIASTNADVVATSCPSCRIHLTDGLVRNHMKQETLHVVQFLAKSYQAGLN</sequence>
<dbReference type="Proteomes" id="UP000276437">
    <property type="component" value="Chromosome"/>
</dbReference>
<accession>A0A348AFR5</accession>
<evidence type="ECO:0000256" key="1">
    <source>
        <dbReference type="ARBA" id="ARBA00022485"/>
    </source>
</evidence>
<keyword evidence="4 6" id="KW-0408">Iron</keyword>
<dbReference type="PIRSF" id="PIRSF000139">
    <property type="entry name" value="Glc_ox_4Fe-4S"/>
    <property type="match status" value="1"/>
</dbReference>
<evidence type="ECO:0000256" key="6">
    <source>
        <dbReference type="PIRNR" id="PIRNR000139"/>
    </source>
</evidence>
<dbReference type="GO" id="GO:0019154">
    <property type="term" value="F:glycolate dehydrogenase activity"/>
    <property type="evidence" value="ECO:0007669"/>
    <property type="project" value="UniProtKB-EC"/>
</dbReference>
<evidence type="ECO:0000256" key="3">
    <source>
        <dbReference type="ARBA" id="ARBA00022737"/>
    </source>
</evidence>
<reference evidence="8 9" key="1">
    <citation type="journal article" date="2018" name="Int. J. Syst. Evol. Microbiol.">
        <title>Methylomusa anaerophila gen. nov., sp. nov., an anaerobic methanol-utilizing bacterium isolated from a microbial fuel cell.</title>
        <authorList>
            <person name="Amano N."/>
            <person name="Yamamuro A."/>
            <person name="Miyahara M."/>
            <person name="Kouzuma A."/>
            <person name="Abe T."/>
            <person name="Watanabe K."/>
        </authorList>
    </citation>
    <scope>NUCLEOTIDE SEQUENCE [LARGE SCALE GENOMIC DNA]</scope>
    <source>
        <strain evidence="8 9">MMFC1</strain>
    </source>
</reference>
<keyword evidence="9" id="KW-1185">Reference proteome</keyword>
<keyword evidence="3" id="KW-0677">Repeat</keyword>
<feature type="domain" description="4Fe-4S ferredoxin-type" evidence="7">
    <location>
        <begin position="18"/>
        <end position="48"/>
    </location>
</feature>
<dbReference type="InterPro" id="IPR017900">
    <property type="entry name" value="4Fe4S_Fe_S_CS"/>
</dbReference>
<keyword evidence="6" id="KW-0813">Transport</keyword>
<evidence type="ECO:0000256" key="5">
    <source>
        <dbReference type="ARBA" id="ARBA00023014"/>
    </source>
</evidence>
<dbReference type="EC" id="1.1.99.14" evidence="6"/>
<keyword evidence="2 6" id="KW-0479">Metal-binding</keyword>
<keyword evidence="6" id="KW-0249">Electron transport</keyword>
<dbReference type="KEGG" id="mana:MAMMFC1_00553"/>
<comment type="function">
    <text evidence="6">Component of a complex that catalyzes the oxidation of glycolate to glyoxylate.</text>
</comment>
<evidence type="ECO:0000256" key="4">
    <source>
        <dbReference type="ARBA" id="ARBA00023004"/>
    </source>
</evidence>
<dbReference type="SUPFAM" id="SSF46548">
    <property type="entry name" value="alpha-helical ferredoxin"/>
    <property type="match status" value="1"/>
</dbReference>
<comment type="catalytic activity">
    <reaction evidence="6">
        <text>glycolate + A = glyoxylate + AH2</text>
        <dbReference type="Rhea" id="RHEA:21264"/>
        <dbReference type="ChEBI" id="CHEBI:13193"/>
        <dbReference type="ChEBI" id="CHEBI:17499"/>
        <dbReference type="ChEBI" id="CHEBI:29805"/>
        <dbReference type="ChEBI" id="CHEBI:36655"/>
        <dbReference type="EC" id="1.1.99.14"/>
    </reaction>
</comment>
<dbReference type="PROSITE" id="PS00198">
    <property type="entry name" value="4FE4S_FER_1"/>
    <property type="match status" value="2"/>
</dbReference>
<comment type="cofactor">
    <cofactor evidence="6">
        <name>[4Fe-4S] cluster</name>
        <dbReference type="ChEBI" id="CHEBI:49883"/>
    </cofactor>
    <text evidence="6">Binds 2 [4Fe-4S] clusters.</text>
</comment>
<keyword evidence="5 6" id="KW-0411">Iron-sulfur</keyword>
<dbReference type="InterPro" id="IPR012257">
    <property type="entry name" value="Glc_ox_4Fe-4S"/>
</dbReference>
<proteinExistence type="predicted"/>
<protein>
    <recommendedName>
        <fullName evidence="6">Glycolate oxidase iron-sulfur subunit</fullName>
        <ecNumber evidence="6">1.1.99.14</ecNumber>
    </recommendedName>
</protein>
<dbReference type="AlphaFoldDB" id="A0A348AFR5"/>